<evidence type="ECO:0000256" key="4">
    <source>
        <dbReference type="ARBA" id="ARBA00022989"/>
    </source>
</evidence>
<dbReference type="Gene3D" id="1.10.720.40">
    <property type="match status" value="1"/>
</dbReference>
<feature type="domain" description="HeH/LEM" evidence="9">
    <location>
        <begin position="16"/>
        <end position="49"/>
    </location>
</feature>
<dbReference type="Proteomes" id="UP000256328">
    <property type="component" value="Unassembled WGS sequence"/>
</dbReference>
<evidence type="ECO:0000313" key="10">
    <source>
        <dbReference type="EMBL" id="RDW78066.1"/>
    </source>
</evidence>
<dbReference type="EMBL" id="PDLN01000008">
    <property type="protein sequence ID" value="RDW78066.1"/>
    <property type="molecule type" value="Genomic_DNA"/>
</dbReference>
<comment type="subcellular location">
    <subcellularLocation>
        <location evidence="1">Nucleus inner membrane</location>
    </subcellularLocation>
</comment>
<feature type="region of interest" description="Disordered" evidence="7">
    <location>
        <begin position="65"/>
        <end position="261"/>
    </location>
</feature>
<dbReference type="Pfam" id="PF09402">
    <property type="entry name" value="MSC"/>
    <property type="match status" value="1"/>
</dbReference>
<keyword evidence="4" id="KW-1133">Transmembrane helix</keyword>
<dbReference type="InterPro" id="IPR041885">
    <property type="entry name" value="MAN1_winged_helix_dom"/>
</dbReference>
<dbReference type="InterPro" id="IPR011015">
    <property type="entry name" value="LEM/LEM-like_dom_sf"/>
</dbReference>
<dbReference type="CDD" id="cd12935">
    <property type="entry name" value="LEM_like"/>
    <property type="match status" value="1"/>
</dbReference>
<dbReference type="GO" id="GO:0005637">
    <property type="term" value="C:nuclear inner membrane"/>
    <property type="evidence" value="ECO:0007669"/>
    <property type="project" value="UniProtKB-SubCell"/>
</dbReference>
<keyword evidence="2" id="KW-0597">Phosphoprotein</keyword>
<evidence type="ECO:0000256" key="7">
    <source>
        <dbReference type="SAM" id="MobiDB-lite"/>
    </source>
</evidence>
<keyword evidence="11" id="KW-1185">Reference proteome</keyword>
<dbReference type="GO" id="GO:0003682">
    <property type="term" value="F:chromatin binding"/>
    <property type="evidence" value="ECO:0007669"/>
    <property type="project" value="InterPro"/>
</dbReference>
<dbReference type="InterPro" id="IPR018996">
    <property type="entry name" value="Man1/Src1-like_C"/>
</dbReference>
<dbReference type="OrthoDB" id="2503928at2759"/>
<accession>A0A3D8RVR0</accession>
<dbReference type="Pfam" id="PF12949">
    <property type="entry name" value="HeH"/>
    <property type="match status" value="1"/>
</dbReference>
<evidence type="ECO:0000259" key="8">
    <source>
        <dbReference type="Pfam" id="PF09402"/>
    </source>
</evidence>
<comment type="caution">
    <text evidence="10">The sequence shown here is derived from an EMBL/GenBank/DDBJ whole genome shotgun (WGS) entry which is preliminary data.</text>
</comment>
<dbReference type="Gene3D" id="1.10.10.1180">
    <property type="entry name" value="MAN1, winged-helix domain"/>
    <property type="match status" value="1"/>
</dbReference>
<feature type="region of interest" description="Disordered" evidence="7">
    <location>
        <begin position="679"/>
        <end position="704"/>
    </location>
</feature>
<feature type="domain" description="Man1/Src1-like C-terminal" evidence="8">
    <location>
        <begin position="327"/>
        <end position="669"/>
    </location>
</feature>
<evidence type="ECO:0008006" key="12">
    <source>
        <dbReference type="Google" id="ProtNLM"/>
    </source>
</evidence>
<keyword evidence="5" id="KW-0472">Membrane</keyword>
<gene>
    <name evidence="10" type="ORF">BP5796_05918</name>
</gene>
<dbReference type="GO" id="GO:0034399">
    <property type="term" value="C:nuclear periphery"/>
    <property type="evidence" value="ECO:0007669"/>
    <property type="project" value="TreeGrafter"/>
</dbReference>
<evidence type="ECO:0000256" key="3">
    <source>
        <dbReference type="ARBA" id="ARBA00022692"/>
    </source>
</evidence>
<sequence>MADMDSLDYLQTGFDPASLTVPRLRSILVSHNIPYPASAKKSQLIDIFTENVVPQAHKILSARARAKRTSKGITDADSQDSISLVDEEIMPPPSTTRPRSTRKPSSRAKLDDSESEMRTTRSRSPVKRTPRPSSKHARAPESETGTDLDVVTPKVRKTRKSEAVPRPVPVLEPEVKDEPNDDIVLPKRPVDASVFSYDNPFQSGSSPASGARSPSGERRRKSTPSAASKELARRKSASATRRRTEVPKADNNFHPPTSATFEIPVSELNGLTDYDENGVEAGEDFTPEAQMELVRERSAKGLNALGPRRPKRKQAAQYSKAGPIWAVLLTLLCGYAFKYRQEKIAVGYCGIGRPPKNFVTYGVQTPEWSQQIVPETVQLPDWAIAIAEPQCETCPQHAVCYPKFETRCEPDYVLKHHPLSLGGLLPIPPTCEPDGEKARRVKAVADRAIEELRERRAKWECGDLVDDKGAPESSVEIDAEDLKKEMSKKRRKGMGTSEFEELWLGAIGEIRGREEVESRADGVTIKLSSSSLARLPYVCAIKRSARLAVARHRLGLTTLGAFIGFILYVRHALTARAVLNAAIPDLVSLTLDRLATQQSLHLSDKESYPEPWIAIGQLRDDVLRDEHSIAKREIVWKKVRKVVEMNANVRAAQREGRNGEVSRVWEWIGAVPDASERRRKSGRVSWGTYGENGSSPVSGSDGGAEVVQQKWLEGRPIY</sequence>
<feature type="compositionally biased region" description="Basic and acidic residues" evidence="7">
    <location>
        <begin position="173"/>
        <end position="190"/>
    </location>
</feature>
<dbReference type="AlphaFoldDB" id="A0A3D8RVR0"/>
<dbReference type="GO" id="GO:0005783">
    <property type="term" value="C:endoplasmic reticulum"/>
    <property type="evidence" value="ECO:0007669"/>
    <property type="project" value="TreeGrafter"/>
</dbReference>
<organism evidence="10 11">
    <name type="scientific">Coleophoma crateriformis</name>
    <dbReference type="NCBI Taxonomy" id="565419"/>
    <lineage>
        <taxon>Eukaryota</taxon>
        <taxon>Fungi</taxon>
        <taxon>Dikarya</taxon>
        <taxon>Ascomycota</taxon>
        <taxon>Pezizomycotina</taxon>
        <taxon>Leotiomycetes</taxon>
        <taxon>Helotiales</taxon>
        <taxon>Dermateaceae</taxon>
        <taxon>Coleophoma</taxon>
    </lineage>
</organism>
<dbReference type="InterPro" id="IPR025856">
    <property type="entry name" value="HeH/LEM_domain"/>
</dbReference>
<proteinExistence type="predicted"/>
<evidence type="ECO:0000256" key="2">
    <source>
        <dbReference type="ARBA" id="ARBA00022553"/>
    </source>
</evidence>
<evidence type="ECO:0000256" key="6">
    <source>
        <dbReference type="ARBA" id="ARBA00023242"/>
    </source>
</evidence>
<protein>
    <recommendedName>
        <fullName evidence="12">Sister chromatid separation protein-like protein</fullName>
    </recommendedName>
</protein>
<feature type="compositionally biased region" description="Basic and acidic residues" evidence="7">
    <location>
        <begin position="108"/>
        <end position="119"/>
    </location>
</feature>
<feature type="compositionally biased region" description="Low complexity" evidence="7">
    <location>
        <begin position="203"/>
        <end position="214"/>
    </location>
</feature>
<name>A0A3D8RVR0_9HELO</name>
<evidence type="ECO:0000259" key="9">
    <source>
        <dbReference type="Pfam" id="PF12949"/>
    </source>
</evidence>
<keyword evidence="6" id="KW-0539">Nucleus</keyword>
<evidence type="ECO:0000256" key="5">
    <source>
        <dbReference type="ARBA" id="ARBA00023136"/>
    </source>
</evidence>
<dbReference type="PANTHER" id="PTHR47808">
    <property type="entry name" value="INNER NUCLEAR MEMBRANE PROTEIN HEH2-RELATED"/>
    <property type="match status" value="1"/>
</dbReference>
<reference evidence="10 11" key="1">
    <citation type="journal article" date="2018" name="IMA Fungus">
        <title>IMA Genome-F 9: Draft genome sequence of Annulohypoxylon stygium, Aspergillus mulundensis, Berkeleyomyces basicola (syn. Thielaviopsis basicola), Ceratocystis smalleyi, two Cercospora beticola strains, Coleophoma cylindrospora, Fusarium fracticaudum, Phialophora cf. hyalina, and Morchella septimelata.</title>
        <authorList>
            <person name="Wingfield B.D."/>
            <person name="Bills G.F."/>
            <person name="Dong Y."/>
            <person name="Huang W."/>
            <person name="Nel W.J."/>
            <person name="Swalarsk-Parry B.S."/>
            <person name="Vaghefi N."/>
            <person name="Wilken P.M."/>
            <person name="An Z."/>
            <person name="de Beer Z.W."/>
            <person name="De Vos L."/>
            <person name="Chen L."/>
            <person name="Duong T.A."/>
            <person name="Gao Y."/>
            <person name="Hammerbacher A."/>
            <person name="Kikkert J.R."/>
            <person name="Li Y."/>
            <person name="Li H."/>
            <person name="Li K."/>
            <person name="Li Q."/>
            <person name="Liu X."/>
            <person name="Ma X."/>
            <person name="Naidoo K."/>
            <person name="Pethybridge S.J."/>
            <person name="Sun J."/>
            <person name="Steenkamp E.T."/>
            <person name="van der Nest M.A."/>
            <person name="van Wyk S."/>
            <person name="Wingfield M.J."/>
            <person name="Xiong C."/>
            <person name="Yue Q."/>
            <person name="Zhang X."/>
        </authorList>
    </citation>
    <scope>NUCLEOTIDE SEQUENCE [LARGE SCALE GENOMIC DNA]</scope>
    <source>
        <strain evidence="10 11">BP5796</strain>
    </source>
</reference>
<keyword evidence="3" id="KW-0812">Transmembrane</keyword>
<evidence type="ECO:0000313" key="11">
    <source>
        <dbReference type="Proteomes" id="UP000256328"/>
    </source>
</evidence>
<dbReference type="GO" id="GO:0071763">
    <property type="term" value="P:nuclear membrane organization"/>
    <property type="evidence" value="ECO:0007669"/>
    <property type="project" value="TreeGrafter"/>
</dbReference>
<dbReference type="PANTHER" id="PTHR47808:SF2">
    <property type="entry name" value="LEM DOMAIN-CONTAINING PROTEIN 2"/>
    <property type="match status" value="1"/>
</dbReference>
<evidence type="ECO:0000256" key="1">
    <source>
        <dbReference type="ARBA" id="ARBA00004540"/>
    </source>
</evidence>
<feature type="compositionally biased region" description="Basic residues" evidence="7">
    <location>
        <begin position="120"/>
        <end position="137"/>
    </location>
</feature>
<dbReference type="InterPro" id="IPR044780">
    <property type="entry name" value="Heh2/Src1"/>
</dbReference>